<accession>A0AA88XVA3</accession>
<evidence type="ECO:0000256" key="15">
    <source>
        <dbReference type="ARBA" id="ARBA00023273"/>
    </source>
</evidence>
<comment type="subcellular location">
    <subcellularLocation>
        <location evidence="1">Cell projection</location>
        <location evidence="1">Neuron projection</location>
    </subcellularLocation>
    <subcellularLocation>
        <location evidence="16">Postsynaptic cell membrane</location>
        <topology evidence="16">Multi-pass membrane protein</topology>
    </subcellularLocation>
</comment>
<dbReference type="GO" id="GO:0043005">
    <property type="term" value="C:neuron projection"/>
    <property type="evidence" value="ECO:0007669"/>
    <property type="project" value="UniProtKB-SubCell"/>
</dbReference>
<dbReference type="InterPro" id="IPR017978">
    <property type="entry name" value="GPCR_3_C"/>
</dbReference>
<dbReference type="PANTHER" id="PTHR32546:SF29">
    <property type="entry name" value="G-PROTEIN COUPLED RECEPTORS FAMILY 3 PROFILE DOMAIN-CONTAINING PROTEIN"/>
    <property type="match status" value="1"/>
</dbReference>
<feature type="transmembrane region" description="Helical" evidence="17">
    <location>
        <begin position="533"/>
        <end position="551"/>
    </location>
</feature>
<feature type="transmembrane region" description="Helical" evidence="17">
    <location>
        <begin position="453"/>
        <end position="473"/>
    </location>
</feature>
<evidence type="ECO:0000256" key="1">
    <source>
        <dbReference type="ARBA" id="ARBA00004487"/>
    </source>
</evidence>
<evidence type="ECO:0000256" key="16">
    <source>
        <dbReference type="ARBA" id="ARBA00034104"/>
    </source>
</evidence>
<evidence type="ECO:0000256" key="14">
    <source>
        <dbReference type="ARBA" id="ARBA00023257"/>
    </source>
</evidence>
<dbReference type="EMBL" id="VSWD01000009">
    <property type="protein sequence ID" value="KAK3093136.1"/>
    <property type="molecule type" value="Genomic_DNA"/>
</dbReference>
<sequence>MFNRNSKCQNSKLFSDTTIAQEALEYVSAVESRTSCNDGTSNTLNLQFDTSVWSIYTEPAIRTANLLTDILITNNGTLDSLSDEMFFTLVRNNIRGASVIFGSAIAIELGVYGKYPKFSPYAYEKNGTIFSHDIAINYDYLNGETEWYEAVKIKTWDGVHFAADEINYRSGNVLLPMEIVSRPTAVLSDGHWTKPYYDCGGGDIWMVTYSSPIFDINDTTNEAEFRGVATIDIELTNIDINQCEPDETSSGALDIFRGTHKCQPTTTCVFTAGLGFTRGAYNCHCQNGYYHPSTTHQYFLGMTVENHYANRSLEDGMFQCLRCAPGCTTCVDSSPCLFETNVVLRSILLIMAILTLVGIVLTSVMTYYYRETKVIKSGSTSFLQLMCLGSSLMCAQLFLMFPDASEVLCSIIPWFFHTGFCLMYVALLLKTWRISVIFRVGTFKRVHLPDKVVLQRMLPAVGIMTAYLVAWTATDTERTITLTTSDDKLKFKICSASWWYYAIHGGEALLLLFGVYLCFTVRKAPANFNESKYITWSVYNAIILGSFILIIT</sequence>
<feature type="transmembrane region" description="Helical" evidence="17">
    <location>
        <begin position="381"/>
        <end position="399"/>
    </location>
</feature>
<dbReference type="PROSITE" id="PS50259">
    <property type="entry name" value="G_PROTEIN_RECEP_F3_4"/>
    <property type="match status" value="1"/>
</dbReference>
<dbReference type="Pfam" id="PF00003">
    <property type="entry name" value="7tm_3"/>
    <property type="match status" value="1"/>
</dbReference>
<evidence type="ECO:0000256" key="5">
    <source>
        <dbReference type="ARBA" id="ARBA00022729"/>
    </source>
</evidence>
<feature type="domain" description="G-protein coupled receptors family 3 profile" evidence="18">
    <location>
        <begin position="344"/>
        <end position="552"/>
    </location>
</feature>
<protein>
    <recommendedName>
        <fullName evidence="18">G-protein coupled receptors family 3 profile domain-containing protein</fullName>
    </recommendedName>
</protein>
<dbReference type="AlphaFoldDB" id="A0AA88XVA3"/>
<evidence type="ECO:0000313" key="19">
    <source>
        <dbReference type="EMBL" id="KAK3093136.1"/>
    </source>
</evidence>
<keyword evidence="13" id="KW-0807">Transducer</keyword>
<keyword evidence="3" id="KW-1003">Cell membrane</keyword>
<evidence type="ECO:0000256" key="8">
    <source>
        <dbReference type="ARBA" id="ARBA00023040"/>
    </source>
</evidence>
<feature type="transmembrane region" description="Helical" evidence="17">
    <location>
        <begin position="342"/>
        <end position="369"/>
    </location>
</feature>
<keyword evidence="4 17" id="KW-0812">Transmembrane</keyword>
<proteinExistence type="inferred from homology"/>
<keyword evidence="11" id="KW-0675">Receptor</keyword>
<name>A0AA88XVA3_PINIB</name>
<dbReference type="InterPro" id="IPR054714">
    <property type="entry name" value="GPR158_179_extracellular"/>
</dbReference>
<keyword evidence="8" id="KW-0297">G-protein coupled receptor</keyword>
<evidence type="ECO:0000256" key="13">
    <source>
        <dbReference type="ARBA" id="ARBA00023224"/>
    </source>
</evidence>
<evidence type="ECO:0000313" key="20">
    <source>
        <dbReference type="Proteomes" id="UP001186944"/>
    </source>
</evidence>
<comment type="caution">
    <text evidence="19">The sequence shown here is derived from an EMBL/GenBank/DDBJ whole genome shotgun (WGS) entry which is preliminary data.</text>
</comment>
<evidence type="ECO:0000256" key="3">
    <source>
        <dbReference type="ARBA" id="ARBA00022475"/>
    </source>
</evidence>
<dbReference type="Pfam" id="PF22572">
    <property type="entry name" value="GPR158_179_EC"/>
    <property type="match status" value="1"/>
</dbReference>
<keyword evidence="15" id="KW-0966">Cell projection</keyword>
<organism evidence="19 20">
    <name type="scientific">Pinctada imbricata</name>
    <name type="common">Atlantic pearl-oyster</name>
    <name type="synonym">Pinctada martensii</name>
    <dbReference type="NCBI Taxonomy" id="66713"/>
    <lineage>
        <taxon>Eukaryota</taxon>
        <taxon>Metazoa</taxon>
        <taxon>Spiralia</taxon>
        <taxon>Lophotrochozoa</taxon>
        <taxon>Mollusca</taxon>
        <taxon>Bivalvia</taxon>
        <taxon>Autobranchia</taxon>
        <taxon>Pteriomorphia</taxon>
        <taxon>Pterioida</taxon>
        <taxon>Pterioidea</taxon>
        <taxon>Pteriidae</taxon>
        <taxon>Pinctada</taxon>
    </lineage>
</organism>
<comment type="similarity">
    <text evidence="2">Belongs to the G-protein coupled receptor 3 family.</text>
</comment>
<evidence type="ECO:0000256" key="4">
    <source>
        <dbReference type="ARBA" id="ARBA00022692"/>
    </source>
</evidence>
<keyword evidence="12" id="KW-0325">Glycoprotein</keyword>
<keyword evidence="7" id="KW-0770">Synapse</keyword>
<keyword evidence="20" id="KW-1185">Reference proteome</keyword>
<evidence type="ECO:0000256" key="2">
    <source>
        <dbReference type="ARBA" id="ARBA00007242"/>
    </source>
</evidence>
<reference evidence="19" key="1">
    <citation type="submission" date="2019-08" db="EMBL/GenBank/DDBJ databases">
        <title>The improved chromosome-level genome for the pearl oyster Pinctada fucata martensii using PacBio sequencing and Hi-C.</title>
        <authorList>
            <person name="Zheng Z."/>
        </authorList>
    </citation>
    <scope>NUCLEOTIDE SEQUENCE</scope>
    <source>
        <strain evidence="19">ZZ-2019</strain>
        <tissue evidence="19">Adductor muscle</tissue>
    </source>
</reference>
<evidence type="ECO:0000256" key="6">
    <source>
        <dbReference type="ARBA" id="ARBA00022989"/>
    </source>
</evidence>
<keyword evidence="6 17" id="KW-1133">Transmembrane helix</keyword>
<keyword evidence="9 17" id="KW-0472">Membrane</keyword>
<dbReference type="Proteomes" id="UP001186944">
    <property type="component" value="Unassembled WGS sequence"/>
</dbReference>
<keyword evidence="14" id="KW-0628">Postsynaptic cell membrane</keyword>
<feature type="transmembrane region" description="Helical" evidence="17">
    <location>
        <begin position="498"/>
        <end position="521"/>
    </location>
</feature>
<evidence type="ECO:0000256" key="17">
    <source>
        <dbReference type="SAM" id="Phobius"/>
    </source>
</evidence>
<dbReference type="CDD" id="cd12913">
    <property type="entry name" value="PDC1_MCP_like"/>
    <property type="match status" value="1"/>
</dbReference>
<evidence type="ECO:0000256" key="9">
    <source>
        <dbReference type="ARBA" id="ARBA00023136"/>
    </source>
</evidence>
<dbReference type="GO" id="GO:0045211">
    <property type="term" value="C:postsynaptic membrane"/>
    <property type="evidence" value="ECO:0007669"/>
    <property type="project" value="UniProtKB-SubCell"/>
</dbReference>
<dbReference type="Gene3D" id="3.30.450.20">
    <property type="entry name" value="PAS domain"/>
    <property type="match status" value="1"/>
</dbReference>
<evidence type="ECO:0000256" key="7">
    <source>
        <dbReference type="ARBA" id="ARBA00023018"/>
    </source>
</evidence>
<evidence type="ECO:0000256" key="12">
    <source>
        <dbReference type="ARBA" id="ARBA00023180"/>
    </source>
</evidence>
<evidence type="ECO:0000259" key="18">
    <source>
        <dbReference type="PROSITE" id="PS50259"/>
    </source>
</evidence>
<keyword evidence="5" id="KW-0732">Signal</keyword>
<gene>
    <name evidence="19" type="ORF">FSP39_011547</name>
</gene>
<evidence type="ECO:0000256" key="10">
    <source>
        <dbReference type="ARBA" id="ARBA00023157"/>
    </source>
</evidence>
<dbReference type="PANTHER" id="PTHR32546">
    <property type="entry name" value="G-PROTEIN COUPLED RECEPTOR 158-RELATED"/>
    <property type="match status" value="1"/>
</dbReference>
<dbReference type="GO" id="GO:0004930">
    <property type="term" value="F:G protein-coupled receptor activity"/>
    <property type="evidence" value="ECO:0007669"/>
    <property type="project" value="UniProtKB-KW"/>
</dbReference>
<feature type="transmembrane region" description="Helical" evidence="17">
    <location>
        <begin position="411"/>
        <end position="432"/>
    </location>
</feature>
<dbReference type="InterPro" id="IPR043458">
    <property type="entry name" value="GPR158/179"/>
</dbReference>
<keyword evidence="10" id="KW-1015">Disulfide bond</keyword>
<evidence type="ECO:0000256" key="11">
    <source>
        <dbReference type="ARBA" id="ARBA00023170"/>
    </source>
</evidence>